<keyword evidence="3" id="KW-1185">Reference proteome</keyword>
<protein>
    <recommendedName>
        <fullName evidence="1">Phosphofurin acidic cluster sorting protein 1/2 C-terminal domain-containing protein</fullName>
    </recommendedName>
</protein>
<reference evidence="2 3" key="1">
    <citation type="submission" date="2018-11" db="EMBL/GenBank/DDBJ databases">
        <authorList>
            <consortium name="Pathogen Informatics"/>
        </authorList>
    </citation>
    <scope>NUCLEOTIDE SEQUENCE [LARGE SCALE GENOMIC DNA]</scope>
</reference>
<name>A0A3P7KT78_STRVU</name>
<dbReference type="EMBL" id="UYYB01017481">
    <property type="protein sequence ID" value="VDM70768.1"/>
    <property type="molecule type" value="Genomic_DNA"/>
</dbReference>
<proteinExistence type="predicted"/>
<feature type="domain" description="Phosphofurin acidic cluster sorting protein 1/2 C-terminal" evidence="1">
    <location>
        <begin position="45"/>
        <end position="183"/>
    </location>
</feature>
<dbReference type="PROSITE" id="PS51257">
    <property type="entry name" value="PROKAR_LIPOPROTEIN"/>
    <property type="match status" value="1"/>
</dbReference>
<dbReference type="Pfam" id="PF10254">
    <property type="entry name" value="Pacs-1"/>
    <property type="match status" value="1"/>
</dbReference>
<accession>A0A3P7KT78</accession>
<evidence type="ECO:0000259" key="1">
    <source>
        <dbReference type="Pfam" id="PF10254"/>
    </source>
</evidence>
<dbReference type="InterPro" id="IPR019381">
    <property type="entry name" value="PACS1/2_C"/>
</dbReference>
<evidence type="ECO:0000313" key="3">
    <source>
        <dbReference type="Proteomes" id="UP000270094"/>
    </source>
</evidence>
<gene>
    <name evidence="2" type="ORF">SVUK_LOCUS5766</name>
</gene>
<evidence type="ECO:0000313" key="2">
    <source>
        <dbReference type="EMBL" id="VDM70768.1"/>
    </source>
</evidence>
<dbReference type="OrthoDB" id="28829at2759"/>
<dbReference type="PANTHER" id="PTHR13280:SF17">
    <property type="entry name" value="KRUEPPEL TARGET AT 95D, ISOFORM A"/>
    <property type="match status" value="1"/>
</dbReference>
<dbReference type="Proteomes" id="UP000270094">
    <property type="component" value="Unassembled WGS sequence"/>
</dbReference>
<sequence>MAPVEKIASVTEQLTSLLSAYPAASSGCWLCSYSDLPHLSTISVVTVNCPSANAVKQAIGQIVNKILSFCNSNSSNPPMTWVGVIGGDRFIGQCLHHKSSSNWLHYLRFAVIPAPHSLIAKLVEGQDFALDQLCRDMWERWSEISYAEKQSIVDKMNSWLSSGGACLNLPIGEALLQMTERGQEVNTLLVIARDFIPLF</sequence>
<dbReference type="AlphaFoldDB" id="A0A3P7KT78"/>
<dbReference type="PANTHER" id="PTHR13280">
    <property type="entry name" value="PHOSPHOFURIN ACIDIC CLUSTER SORTING PROTEIN"/>
    <property type="match status" value="1"/>
</dbReference>
<dbReference type="GO" id="GO:0072659">
    <property type="term" value="P:protein localization to plasma membrane"/>
    <property type="evidence" value="ECO:0007669"/>
    <property type="project" value="TreeGrafter"/>
</dbReference>
<organism evidence="2 3">
    <name type="scientific">Strongylus vulgaris</name>
    <name type="common">Blood worm</name>
    <dbReference type="NCBI Taxonomy" id="40348"/>
    <lineage>
        <taxon>Eukaryota</taxon>
        <taxon>Metazoa</taxon>
        <taxon>Ecdysozoa</taxon>
        <taxon>Nematoda</taxon>
        <taxon>Chromadorea</taxon>
        <taxon>Rhabditida</taxon>
        <taxon>Rhabditina</taxon>
        <taxon>Rhabditomorpha</taxon>
        <taxon>Strongyloidea</taxon>
        <taxon>Strongylidae</taxon>
        <taxon>Strongylus</taxon>
    </lineage>
</organism>